<protein>
    <submittedName>
        <fullName evidence="1">Putative stage II sporulation protein</fullName>
    </submittedName>
</protein>
<reference evidence="1 2" key="1">
    <citation type="submission" date="2014-04" db="EMBL/GenBank/DDBJ databases">
        <title>Whole genome shotgun sequence of Geobacillus caldoxylosilyticus NBRC 107762.</title>
        <authorList>
            <person name="Hosoyama A."/>
            <person name="Hosoyama Y."/>
            <person name="Katano-Makiyama Y."/>
            <person name="Tsuchikane K."/>
            <person name="Ohji S."/>
            <person name="Ichikawa N."/>
            <person name="Yamazoe A."/>
            <person name="Fujita N."/>
        </authorList>
    </citation>
    <scope>NUCLEOTIDE SEQUENCE [LARGE SCALE GENOMIC DNA]</scope>
    <source>
        <strain evidence="1 2">NBRC 107762</strain>
    </source>
</reference>
<gene>
    <name evidence="1" type="ORF">GCA01S_070_00160</name>
</gene>
<organism evidence="1 2">
    <name type="scientific">Parageobacillus caldoxylosilyticus NBRC 107762</name>
    <dbReference type="NCBI Taxonomy" id="1220594"/>
    <lineage>
        <taxon>Bacteria</taxon>
        <taxon>Bacillati</taxon>
        <taxon>Bacillota</taxon>
        <taxon>Bacilli</taxon>
        <taxon>Bacillales</taxon>
        <taxon>Anoxybacillaceae</taxon>
        <taxon>Saccharococcus</taxon>
    </lineage>
</organism>
<accession>A0A023DJN6</accession>
<dbReference type="AlphaFoldDB" id="A0A023DJN6"/>
<sequence length="66" mass="7293">MSRGIIEKDSHSGNGVYNQDLSPNSVIIEIGGIENTMDELYRTADALGEVLSQYYWDATKVSNTPK</sequence>
<dbReference type="EMBL" id="BAWO01000070">
    <property type="protein sequence ID" value="GAJ41448.1"/>
    <property type="molecule type" value="Genomic_DNA"/>
</dbReference>
<keyword evidence="2" id="KW-1185">Reference proteome</keyword>
<evidence type="ECO:0000313" key="1">
    <source>
        <dbReference type="EMBL" id="GAJ41448.1"/>
    </source>
</evidence>
<comment type="caution">
    <text evidence="1">The sequence shown here is derived from an EMBL/GenBank/DDBJ whole genome shotgun (WGS) entry which is preliminary data.</text>
</comment>
<name>A0A023DJN6_9BACL</name>
<dbReference type="Proteomes" id="UP000023561">
    <property type="component" value="Unassembled WGS sequence"/>
</dbReference>
<evidence type="ECO:0000313" key="2">
    <source>
        <dbReference type="Proteomes" id="UP000023561"/>
    </source>
</evidence>
<dbReference type="InterPro" id="IPR010897">
    <property type="entry name" value="Spore_II_P"/>
</dbReference>
<proteinExistence type="predicted"/>
<dbReference type="Pfam" id="PF07454">
    <property type="entry name" value="SpoIIP"/>
    <property type="match status" value="1"/>
</dbReference>